<keyword evidence="2" id="KW-0812">Transmembrane</keyword>
<dbReference type="AlphaFoldDB" id="A0A7W7VG27"/>
<feature type="region of interest" description="Disordered" evidence="1">
    <location>
        <begin position="1"/>
        <end position="40"/>
    </location>
</feature>
<dbReference type="Proteomes" id="UP000520767">
    <property type="component" value="Unassembled WGS sequence"/>
</dbReference>
<sequence length="186" mass="19787">MSPKVSRPEHSSDDEPGEPELPPGHVPMRRPVTPRQAAPKPLPRWVTTVGFVVLLAAIAGVIVYLAQPDDPRDSAQGTADLVAAALGEGDKSAFASYTCYPDELTLNDDWTRLGRTTVLAVSGEYDGVAKATLTISQPANTDLVLLMRSEDDAPWCVVTPSLCPVAEDPTATRSPLDMCAGRPGRP</sequence>
<evidence type="ECO:0000256" key="2">
    <source>
        <dbReference type="SAM" id="Phobius"/>
    </source>
</evidence>
<accession>A0A7W7VG27</accession>
<feature type="transmembrane region" description="Helical" evidence="2">
    <location>
        <begin position="45"/>
        <end position="66"/>
    </location>
</feature>
<organism evidence="3 4">
    <name type="scientific">Actinophytocola algeriensis</name>
    <dbReference type="NCBI Taxonomy" id="1768010"/>
    <lineage>
        <taxon>Bacteria</taxon>
        <taxon>Bacillati</taxon>
        <taxon>Actinomycetota</taxon>
        <taxon>Actinomycetes</taxon>
        <taxon>Pseudonocardiales</taxon>
        <taxon>Pseudonocardiaceae</taxon>
    </lineage>
</organism>
<evidence type="ECO:0000313" key="4">
    <source>
        <dbReference type="Proteomes" id="UP000520767"/>
    </source>
</evidence>
<comment type="caution">
    <text evidence="3">The sequence shown here is derived from an EMBL/GenBank/DDBJ whole genome shotgun (WGS) entry which is preliminary data.</text>
</comment>
<reference evidence="3 4" key="1">
    <citation type="submission" date="2020-08" db="EMBL/GenBank/DDBJ databases">
        <title>Genomic Encyclopedia of Type Strains, Phase III (KMG-III): the genomes of soil and plant-associated and newly described type strains.</title>
        <authorList>
            <person name="Whitman W."/>
        </authorList>
    </citation>
    <scope>NUCLEOTIDE SEQUENCE [LARGE SCALE GENOMIC DNA]</scope>
    <source>
        <strain evidence="3 4">CECT 8960</strain>
    </source>
</reference>
<dbReference type="EMBL" id="JACHJQ010000005">
    <property type="protein sequence ID" value="MBB4908699.1"/>
    <property type="molecule type" value="Genomic_DNA"/>
</dbReference>
<keyword evidence="2" id="KW-0472">Membrane</keyword>
<gene>
    <name evidence="3" type="ORF">FHR82_004952</name>
</gene>
<name>A0A7W7VG27_9PSEU</name>
<keyword evidence="4" id="KW-1185">Reference proteome</keyword>
<feature type="compositionally biased region" description="Basic and acidic residues" evidence="1">
    <location>
        <begin position="1"/>
        <end position="13"/>
    </location>
</feature>
<protein>
    <submittedName>
        <fullName evidence="3">Uncharacterized protein</fullName>
    </submittedName>
</protein>
<evidence type="ECO:0000256" key="1">
    <source>
        <dbReference type="SAM" id="MobiDB-lite"/>
    </source>
</evidence>
<proteinExistence type="predicted"/>
<keyword evidence="2" id="KW-1133">Transmembrane helix</keyword>
<dbReference type="RefSeq" id="WP_184812820.1">
    <property type="nucleotide sequence ID" value="NZ_JACHJQ010000005.1"/>
</dbReference>
<evidence type="ECO:0000313" key="3">
    <source>
        <dbReference type="EMBL" id="MBB4908699.1"/>
    </source>
</evidence>